<accession>A0A478FRD2</accession>
<feature type="transmembrane region" description="Helical" evidence="1">
    <location>
        <begin position="6"/>
        <end position="26"/>
    </location>
</feature>
<proteinExistence type="predicted"/>
<keyword evidence="1" id="KW-0812">Transmembrane</keyword>
<gene>
    <name evidence="2" type="ORF">MHSWG343_09900</name>
</gene>
<reference evidence="2 3" key="1">
    <citation type="submission" date="2019-01" db="EMBL/GenBank/DDBJ databases">
        <title>Draft genome sequences of Candidatus Mycoplasma haemohominis SWG34-3 identified from a patient with pyrexia, anemia and liver dysfunction.</title>
        <authorList>
            <person name="Sekizuka T."/>
            <person name="Hattori N."/>
            <person name="Katano H."/>
            <person name="Takuma T."/>
            <person name="Ito T."/>
            <person name="Arai N."/>
            <person name="Yanai R."/>
            <person name="Ishii S."/>
            <person name="Miura Y."/>
            <person name="Tokunaga T."/>
            <person name="Watanabe H."/>
            <person name="Nomura N."/>
            <person name="Eguchi J."/>
            <person name="Arai T."/>
            <person name="Hasegawa H."/>
            <person name="Nakamaki T."/>
            <person name="Wakita T."/>
            <person name="Niki Y."/>
            <person name="Kuroda M."/>
        </authorList>
    </citation>
    <scope>NUCLEOTIDE SEQUENCE [LARGE SCALE GENOMIC DNA]</scope>
    <source>
        <strain evidence="2">SWG34-3</strain>
    </source>
</reference>
<keyword evidence="1" id="KW-1133">Transmembrane helix</keyword>
<keyword evidence="1" id="KW-0472">Membrane</keyword>
<dbReference type="Proteomes" id="UP000324831">
    <property type="component" value="Unassembled WGS sequence"/>
</dbReference>
<evidence type="ECO:0000256" key="1">
    <source>
        <dbReference type="SAM" id="Phobius"/>
    </source>
</evidence>
<dbReference type="AlphaFoldDB" id="A0A478FRD2"/>
<dbReference type="EMBL" id="BIMN01000006">
    <property type="protein sequence ID" value="GCE63982.1"/>
    <property type="molecule type" value="Genomic_DNA"/>
</dbReference>
<comment type="caution">
    <text evidence="2">The sequence shown here is derived from an EMBL/GenBank/DDBJ whole genome shotgun (WGS) entry which is preliminary data.</text>
</comment>
<organism evidence="2 3">
    <name type="scientific">Candidatus Mycoplasma haematohominis</name>
    <dbReference type="NCBI Taxonomy" id="1494318"/>
    <lineage>
        <taxon>Bacteria</taxon>
        <taxon>Bacillati</taxon>
        <taxon>Mycoplasmatota</taxon>
        <taxon>Mollicutes</taxon>
        <taxon>Mycoplasmataceae</taxon>
        <taxon>Mycoplasma</taxon>
    </lineage>
</organism>
<name>A0A478FRD2_9MOLU</name>
<protein>
    <submittedName>
        <fullName evidence="2">Uncharacterized protein</fullName>
    </submittedName>
</protein>
<evidence type="ECO:0000313" key="3">
    <source>
        <dbReference type="Proteomes" id="UP000324831"/>
    </source>
</evidence>
<sequence>MLGLLSGKTIICFFIPCVVISGIIAAKMSADQNNSLEWLISNDSMMFEKAVPGEKIEKERDFSLMNESDYRTRKIAENSLEEVFSSEYKIFKQTSEDGEIIFRERNEFYIPKLLNTQNQEYGWRSVIEVHKKTLAGITVKRLIKNCQQLLESSISSTSISEIKRKYKIVSEFCAFPMKIREKIAYKKINFYKEIMEDSFYHSYQKQNIRSSYKSDEQEETNEYKINSESWCDWFPSNYTVGISTTTIDEINFVRNCYPNFK</sequence>
<evidence type="ECO:0000313" key="2">
    <source>
        <dbReference type="EMBL" id="GCE63982.1"/>
    </source>
</evidence>